<gene>
    <name evidence="8" type="primary">resB</name>
    <name evidence="8" type="ORF">GCM10008018_39460</name>
</gene>
<evidence type="ECO:0000256" key="2">
    <source>
        <dbReference type="ARBA" id="ARBA00022692"/>
    </source>
</evidence>
<evidence type="ECO:0000313" key="9">
    <source>
        <dbReference type="Proteomes" id="UP000615455"/>
    </source>
</evidence>
<evidence type="ECO:0000313" key="8">
    <source>
        <dbReference type="EMBL" id="GFZ89434.1"/>
    </source>
</evidence>
<keyword evidence="2 6" id="KW-0812">Transmembrane</keyword>
<keyword evidence="9" id="KW-1185">Reference proteome</keyword>
<dbReference type="Proteomes" id="UP000615455">
    <property type="component" value="Unassembled WGS sequence"/>
</dbReference>
<comment type="subcellular location">
    <subcellularLocation>
        <location evidence="1">Membrane</location>
        <topology evidence="1">Multi-pass membrane protein</topology>
    </subcellularLocation>
</comment>
<feature type="transmembrane region" description="Helical" evidence="6">
    <location>
        <begin position="68"/>
        <end position="86"/>
    </location>
</feature>
<keyword evidence="4 6" id="KW-1133">Transmembrane helix</keyword>
<sequence>MLFYNTKCDCGHQNPTGTTLCESCGNPLIDIDGRDILEMRYDGMARRSQKSNPSILDKVWNFFSSVKIAVWIIFFTVVASAVGTIFPQENTFLDMDPAQYYSENYGTLGTIYHVLGFSHTFNSWWFITLLFMIGTSLVICSLDRVLPLYKALSKQQIRKHLNFLTRQKVTLTTELPAGTDEEAWTSKLGTILRKKSYRIHKGKDGTALLAEKYRFSRWGPYINHIGLIIFLIGVLMRSIPGWHMDQYMGILEGETKQIPHTSYFIKNEKFTLELYDDKDLPESIKAKGQIVPKTYETQAVLYHCSANCDESGKEPVLEEVHKSNILVNHPLDYKGLQAYQFDYKSTPLLISVKPTLSNPATGESYGSFDLPMNNPKEEYQAGPYTLKLKGYFPEFGLEKGQPISLSNEPKAPAFIFSITGPGLSANGEPYMYFPRQVDKESFSQDTINGAISQKLKLAVGSMEGVQFANYTTYLNIRVDKAMPYIWVGSAIFMIGVIMGFYWQHRRIWIRIDQGKLTLGGHTNKNWFGLRNEVAAALKKNDMDVSPKSLDTGGNQG</sequence>
<feature type="domain" description="ResB-like" evidence="7">
    <location>
        <begin position="66"/>
        <end position="533"/>
    </location>
</feature>
<feature type="transmembrane region" description="Helical" evidence="6">
    <location>
        <begin position="484"/>
        <end position="502"/>
    </location>
</feature>
<dbReference type="InterPro" id="IPR023494">
    <property type="entry name" value="Cyt_c_bgen_Ccs1/CcsB/ResB"/>
</dbReference>
<dbReference type="PANTHER" id="PTHR31566:SF0">
    <property type="entry name" value="CYTOCHROME C BIOGENESIS PROTEIN CCS1, CHLOROPLASTIC"/>
    <property type="match status" value="1"/>
</dbReference>
<evidence type="ECO:0000256" key="3">
    <source>
        <dbReference type="ARBA" id="ARBA00022748"/>
    </source>
</evidence>
<evidence type="ECO:0000259" key="7">
    <source>
        <dbReference type="Pfam" id="PF05140"/>
    </source>
</evidence>
<evidence type="ECO:0000256" key="6">
    <source>
        <dbReference type="SAM" id="Phobius"/>
    </source>
</evidence>
<reference evidence="9" key="1">
    <citation type="journal article" date="2019" name="Int. J. Syst. Evol. Microbiol.">
        <title>The Global Catalogue of Microorganisms (GCM) 10K type strain sequencing project: providing services to taxonomists for standard genome sequencing and annotation.</title>
        <authorList>
            <consortium name="The Broad Institute Genomics Platform"/>
            <consortium name="The Broad Institute Genome Sequencing Center for Infectious Disease"/>
            <person name="Wu L."/>
            <person name="Ma J."/>
        </authorList>
    </citation>
    <scope>NUCLEOTIDE SEQUENCE [LARGE SCALE GENOMIC DNA]</scope>
    <source>
        <strain evidence="9">CGMCC 1.15043</strain>
    </source>
</reference>
<keyword evidence="3" id="KW-0201">Cytochrome c-type biogenesis</keyword>
<dbReference type="InterPro" id="IPR007816">
    <property type="entry name" value="ResB-like_domain"/>
</dbReference>
<feature type="transmembrane region" description="Helical" evidence="6">
    <location>
        <begin position="221"/>
        <end position="239"/>
    </location>
</feature>
<name>A0ABQ1EW93_9BACL</name>
<accession>A0ABQ1EW93</accession>
<feature type="transmembrane region" description="Helical" evidence="6">
    <location>
        <begin position="124"/>
        <end position="146"/>
    </location>
</feature>
<evidence type="ECO:0000256" key="5">
    <source>
        <dbReference type="ARBA" id="ARBA00023136"/>
    </source>
</evidence>
<organism evidence="8 9">
    <name type="scientific">Paenibacillus marchantiophytorum</name>
    <dbReference type="NCBI Taxonomy" id="1619310"/>
    <lineage>
        <taxon>Bacteria</taxon>
        <taxon>Bacillati</taxon>
        <taxon>Bacillota</taxon>
        <taxon>Bacilli</taxon>
        <taxon>Bacillales</taxon>
        <taxon>Paenibacillaceae</taxon>
        <taxon>Paenibacillus</taxon>
    </lineage>
</organism>
<evidence type="ECO:0000256" key="4">
    <source>
        <dbReference type="ARBA" id="ARBA00022989"/>
    </source>
</evidence>
<dbReference type="EMBL" id="BMHE01000021">
    <property type="protein sequence ID" value="GFZ89434.1"/>
    <property type="molecule type" value="Genomic_DNA"/>
</dbReference>
<keyword evidence="5 6" id="KW-0472">Membrane</keyword>
<proteinExistence type="predicted"/>
<dbReference type="Pfam" id="PF05140">
    <property type="entry name" value="ResB"/>
    <property type="match status" value="1"/>
</dbReference>
<evidence type="ECO:0000256" key="1">
    <source>
        <dbReference type="ARBA" id="ARBA00004141"/>
    </source>
</evidence>
<comment type="caution">
    <text evidence="8">The sequence shown here is derived from an EMBL/GenBank/DDBJ whole genome shotgun (WGS) entry which is preliminary data.</text>
</comment>
<dbReference type="PANTHER" id="PTHR31566">
    <property type="entry name" value="CYTOCHROME C BIOGENESIS PROTEIN CCS1, CHLOROPLASTIC"/>
    <property type="match status" value="1"/>
</dbReference>
<protein>
    <submittedName>
        <fullName evidence="8">Cytochrome c biogenesis protein ResB</fullName>
    </submittedName>
</protein>